<gene>
    <name evidence="2" type="ORF">ONB1V03_LOCUS23312</name>
</gene>
<dbReference type="EMBL" id="OC972990">
    <property type="protein sequence ID" value="CAD7668336.1"/>
    <property type="molecule type" value="Genomic_DNA"/>
</dbReference>
<sequence>MAARRGKRIAATREKQRLSKIKKEEAKKAGPKVWTPDKLKIDKSALNVGPRRFSDNHLKDLDSLMDDVYVTELYKQRHHSLVEAIAMHRETHDKTVLNDPNAVVETTIEFDLSTKKKTKFCDAFKGIISYPQKFEFQVNRRIIAICKKD</sequence>
<dbReference type="AlphaFoldDB" id="A0A7R9R338"/>
<dbReference type="Proteomes" id="UP000728032">
    <property type="component" value="Unassembled WGS sequence"/>
</dbReference>
<evidence type="ECO:0000256" key="1">
    <source>
        <dbReference type="SAM" id="MobiDB-lite"/>
    </source>
</evidence>
<feature type="region of interest" description="Disordered" evidence="1">
    <location>
        <begin position="1"/>
        <end position="31"/>
    </location>
</feature>
<proteinExistence type="predicted"/>
<protein>
    <submittedName>
        <fullName evidence="2">Uncharacterized protein</fullName>
    </submittedName>
</protein>
<evidence type="ECO:0000313" key="2">
    <source>
        <dbReference type="EMBL" id="CAD7668336.1"/>
    </source>
</evidence>
<keyword evidence="3" id="KW-1185">Reference proteome</keyword>
<feature type="non-terminal residue" evidence="2">
    <location>
        <position position="1"/>
    </location>
</feature>
<feature type="compositionally biased region" description="Basic and acidic residues" evidence="1">
    <location>
        <begin position="11"/>
        <end position="28"/>
    </location>
</feature>
<dbReference type="EMBL" id="CAJPVJ010058165">
    <property type="protein sequence ID" value="CAG2183892.1"/>
    <property type="molecule type" value="Genomic_DNA"/>
</dbReference>
<organism evidence="2">
    <name type="scientific">Oppiella nova</name>
    <dbReference type="NCBI Taxonomy" id="334625"/>
    <lineage>
        <taxon>Eukaryota</taxon>
        <taxon>Metazoa</taxon>
        <taxon>Ecdysozoa</taxon>
        <taxon>Arthropoda</taxon>
        <taxon>Chelicerata</taxon>
        <taxon>Arachnida</taxon>
        <taxon>Acari</taxon>
        <taxon>Acariformes</taxon>
        <taxon>Sarcoptiformes</taxon>
        <taxon>Oribatida</taxon>
        <taxon>Brachypylina</taxon>
        <taxon>Oppioidea</taxon>
        <taxon>Oppiidae</taxon>
        <taxon>Oppiella</taxon>
    </lineage>
</organism>
<reference evidence="2" key="1">
    <citation type="submission" date="2020-11" db="EMBL/GenBank/DDBJ databases">
        <authorList>
            <person name="Tran Van P."/>
        </authorList>
    </citation>
    <scope>NUCLEOTIDE SEQUENCE</scope>
</reference>
<evidence type="ECO:0000313" key="3">
    <source>
        <dbReference type="Proteomes" id="UP000728032"/>
    </source>
</evidence>
<name>A0A7R9R338_9ACAR</name>
<feature type="compositionally biased region" description="Basic residues" evidence="1">
    <location>
        <begin position="1"/>
        <end position="10"/>
    </location>
</feature>
<dbReference type="OrthoDB" id="1747252at2759"/>
<accession>A0A7R9R338</accession>